<accession>W4QWB0</accession>
<comment type="caution">
    <text evidence="2">The sequence shown here is derived from an EMBL/GenBank/DDBJ whole genome shotgun (WGS) entry which is preliminary data.</text>
</comment>
<dbReference type="InterPro" id="IPR006938">
    <property type="entry name" value="DUF624"/>
</dbReference>
<dbReference type="eggNOG" id="COG5578">
    <property type="taxonomic scope" value="Bacteria"/>
</dbReference>
<feature type="transmembrane region" description="Helical" evidence="1">
    <location>
        <begin position="108"/>
        <end position="132"/>
    </location>
</feature>
<feature type="transmembrane region" description="Helical" evidence="1">
    <location>
        <begin position="153"/>
        <end position="172"/>
    </location>
</feature>
<keyword evidence="1" id="KW-0472">Membrane</keyword>
<evidence type="ECO:0000313" key="2">
    <source>
        <dbReference type="EMBL" id="GAE36197.1"/>
    </source>
</evidence>
<keyword evidence="1" id="KW-1133">Transmembrane helix</keyword>
<reference evidence="2 3" key="1">
    <citation type="journal article" date="2014" name="Genome Announc.">
        <title>Draft Genome Sequences of Three Alkaliphilic Bacillus Strains, Bacillus wakoensis JCM 9140T, Bacillus akibai JCM 9157T, and Bacillus hemicellulosilyticus JCM 9152T.</title>
        <authorList>
            <person name="Yuki M."/>
            <person name="Oshima K."/>
            <person name="Suda W."/>
            <person name="Oshida Y."/>
            <person name="Kitamura K."/>
            <person name="Iida T."/>
            <person name="Hattori M."/>
            <person name="Ohkuma M."/>
        </authorList>
    </citation>
    <scope>NUCLEOTIDE SEQUENCE [LARGE SCALE GENOMIC DNA]</scope>
    <source>
        <strain evidence="2 3">JCM 9157</strain>
    </source>
</reference>
<keyword evidence="1" id="KW-0812">Transmembrane</keyword>
<organism evidence="2 3">
    <name type="scientific">Halalkalibacter akibai (strain ATCC 43226 / DSM 21942 / CIP 109018 / JCM 9157 / 1139)</name>
    <name type="common">Bacillus akibai</name>
    <dbReference type="NCBI Taxonomy" id="1236973"/>
    <lineage>
        <taxon>Bacteria</taxon>
        <taxon>Bacillati</taxon>
        <taxon>Bacillota</taxon>
        <taxon>Bacilli</taxon>
        <taxon>Bacillales</taxon>
        <taxon>Bacillaceae</taxon>
        <taxon>Halalkalibacter</taxon>
    </lineage>
</organism>
<evidence type="ECO:0000313" key="3">
    <source>
        <dbReference type="Proteomes" id="UP000018896"/>
    </source>
</evidence>
<dbReference type="Pfam" id="PF04854">
    <property type="entry name" value="DUF624"/>
    <property type="match status" value="1"/>
</dbReference>
<feature type="transmembrane region" description="Helical" evidence="1">
    <location>
        <begin position="178"/>
        <end position="198"/>
    </location>
</feature>
<dbReference type="STRING" id="1236973.JCM9157_3354"/>
<dbReference type="OrthoDB" id="2874359at2"/>
<dbReference type="Proteomes" id="UP000018896">
    <property type="component" value="Unassembled WGS sequence"/>
</dbReference>
<feature type="transmembrane region" description="Helical" evidence="1">
    <location>
        <begin position="26"/>
        <end position="51"/>
    </location>
</feature>
<gene>
    <name evidence="2" type="ORF">JCM9157_3354</name>
</gene>
<dbReference type="AlphaFoldDB" id="W4QWB0"/>
<sequence>MNFIGFTEVVNTFCEWLMKLAFLNTLWVIFTLAGAGIFGWAPATAALFGVLRKRMLTNEDFPTLKTFFSLYKKEFFRANLIGLFILIGGWSLYYSLSTLIFLEQTAMILLGTIFFIMTILFVIVSLFIFPVFSHYNIPFKKCFRYSLMLGLSHLHYCLLMVIALSVTAILFHSFPGFLLFYAISIPVACVMVITMRVFTSLEDKVDLKV</sequence>
<keyword evidence="3" id="KW-1185">Reference proteome</keyword>
<proteinExistence type="predicted"/>
<evidence type="ECO:0000256" key="1">
    <source>
        <dbReference type="SAM" id="Phobius"/>
    </source>
</evidence>
<protein>
    <submittedName>
        <fullName evidence="2">Membrane protein</fullName>
    </submittedName>
</protein>
<feature type="transmembrane region" description="Helical" evidence="1">
    <location>
        <begin position="75"/>
        <end position="96"/>
    </location>
</feature>
<dbReference type="EMBL" id="BAUV01000030">
    <property type="protein sequence ID" value="GAE36197.1"/>
    <property type="molecule type" value="Genomic_DNA"/>
</dbReference>
<name>W4QWB0_HALA3</name>
<dbReference type="RefSeq" id="WP_035665992.1">
    <property type="nucleotide sequence ID" value="NZ_BAUV01000030.1"/>
</dbReference>